<organism evidence="1">
    <name type="scientific">bioreactor metagenome</name>
    <dbReference type="NCBI Taxonomy" id="1076179"/>
    <lineage>
        <taxon>unclassified sequences</taxon>
        <taxon>metagenomes</taxon>
        <taxon>ecological metagenomes</taxon>
    </lineage>
</organism>
<evidence type="ECO:0000313" key="1">
    <source>
        <dbReference type="EMBL" id="MPM64198.1"/>
    </source>
</evidence>
<gene>
    <name evidence="1" type="ORF">SDC9_111084</name>
</gene>
<protein>
    <submittedName>
        <fullName evidence="1">Uncharacterized protein</fullName>
    </submittedName>
</protein>
<sequence length="128" mass="14577">MQQCGHMINKRPGPAGANTVHPLLYRAVEVGDFGIFPAKLNGCTCGWDNMSDRICRSNDLLNKRQSKGVGYSHAARTCKYDRKQFLLQNVLSITYHCLKSRNCIRKMAGILFEYNTVLFIKNDHLYCC</sequence>
<dbReference type="EMBL" id="VSSQ01019820">
    <property type="protein sequence ID" value="MPM64198.1"/>
    <property type="molecule type" value="Genomic_DNA"/>
</dbReference>
<reference evidence="1" key="1">
    <citation type="submission" date="2019-08" db="EMBL/GenBank/DDBJ databases">
        <authorList>
            <person name="Kucharzyk K."/>
            <person name="Murdoch R.W."/>
            <person name="Higgins S."/>
            <person name="Loffler F."/>
        </authorList>
    </citation>
    <scope>NUCLEOTIDE SEQUENCE</scope>
</reference>
<comment type="caution">
    <text evidence="1">The sequence shown here is derived from an EMBL/GenBank/DDBJ whole genome shotgun (WGS) entry which is preliminary data.</text>
</comment>
<name>A0A645BGI7_9ZZZZ</name>
<proteinExistence type="predicted"/>
<accession>A0A645BGI7</accession>
<dbReference type="AlphaFoldDB" id="A0A645BGI7"/>